<evidence type="ECO:0000313" key="2">
    <source>
        <dbReference type="EMBL" id="KAJ4460717.1"/>
    </source>
</evidence>
<dbReference type="EMBL" id="JAPMOS010000011">
    <property type="protein sequence ID" value="KAJ4460717.1"/>
    <property type="molecule type" value="Genomic_DNA"/>
</dbReference>
<name>A0ABQ8UQE7_9EUKA</name>
<comment type="caution">
    <text evidence="2">The sequence shown here is derived from an EMBL/GenBank/DDBJ whole genome shotgun (WGS) entry which is preliminary data.</text>
</comment>
<evidence type="ECO:0000313" key="3">
    <source>
        <dbReference type="Proteomes" id="UP001141327"/>
    </source>
</evidence>
<feature type="region of interest" description="Disordered" evidence="1">
    <location>
        <begin position="216"/>
        <end position="237"/>
    </location>
</feature>
<dbReference type="Proteomes" id="UP001141327">
    <property type="component" value="Unassembled WGS sequence"/>
</dbReference>
<reference evidence="2" key="1">
    <citation type="journal article" date="2022" name="bioRxiv">
        <title>Genomics of Preaxostyla Flagellates Illuminates Evolutionary Transitions and the Path Towards Mitochondrial Loss.</title>
        <authorList>
            <person name="Novak L.V.F."/>
            <person name="Treitli S.C."/>
            <person name="Pyrih J."/>
            <person name="Halakuc P."/>
            <person name="Pipaliya S.V."/>
            <person name="Vacek V."/>
            <person name="Brzon O."/>
            <person name="Soukal P."/>
            <person name="Eme L."/>
            <person name="Dacks J.B."/>
            <person name="Karnkowska A."/>
            <person name="Elias M."/>
            <person name="Hampl V."/>
        </authorList>
    </citation>
    <scope>NUCLEOTIDE SEQUENCE</scope>
    <source>
        <strain evidence="2">RCP-MX</strain>
    </source>
</reference>
<proteinExistence type="predicted"/>
<gene>
    <name evidence="2" type="ORF">PAPYR_2948</name>
</gene>
<protein>
    <submittedName>
        <fullName evidence="2">Uncharacterized protein</fullName>
    </submittedName>
</protein>
<sequence length="237" mass="26162">MNAKHHLVPTRVEKTADILEPLAISPEVLYDLNELPLRGLRNALISVARQDGANFSPEILADGIEEIKSREGWSHVSISLPAHVDLELESNGFVRTTRLFVGPGASTLARFLEDVLTVMARLKLKRVPGPRQYVVGDEGSPHCGDPSLRGDLSWPGAALIPPLLQVVLSLLMHVLFNQPSRSSSAVARPPSLASPPRILRDFSLFLHHRPVARDPNTPSRVRRWRSATGDMQPPIWT</sequence>
<evidence type="ECO:0000256" key="1">
    <source>
        <dbReference type="SAM" id="MobiDB-lite"/>
    </source>
</evidence>
<organism evidence="2 3">
    <name type="scientific">Paratrimastix pyriformis</name>
    <dbReference type="NCBI Taxonomy" id="342808"/>
    <lineage>
        <taxon>Eukaryota</taxon>
        <taxon>Metamonada</taxon>
        <taxon>Preaxostyla</taxon>
        <taxon>Paratrimastigidae</taxon>
        <taxon>Paratrimastix</taxon>
    </lineage>
</organism>
<keyword evidence="3" id="KW-1185">Reference proteome</keyword>
<accession>A0ABQ8UQE7</accession>